<evidence type="ECO:0000313" key="3">
    <source>
        <dbReference type="EMBL" id="GAA0816083.1"/>
    </source>
</evidence>
<organism evidence="3 4">
    <name type="scientific">Colwellia asteriadis</name>
    <dbReference type="NCBI Taxonomy" id="517723"/>
    <lineage>
        <taxon>Bacteria</taxon>
        <taxon>Pseudomonadati</taxon>
        <taxon>Pseudomonadota</taxon>
        <taxon>Gammaproteobacteria</taxon>
        <taxon>Alteromonadales</taxon>
        <taxon>Colwelliaceae</taxon>
        <taxon>Colwellia</taxon>
    </lineage>
</organism>
<dbReference type="SUPFAM" id="SSF52096">
    <property type="entry name" value="ClpP/crotonase"/>
    <property type="match status" value="1"/>
</dbReference>
<reference evidence="3 4" key="1">
    <citation type="journal article" date="2019" name="Int. J. Syst. Evol. Microbiol.">
        <title>The Global Catalogue of Microorganisms (GCM) 10K type strain sequencing project: providing services to taxonomists for standard genome sequencing and annotation.</title>
        <authorList>
            <consortium name="The Broad Institute Genomics Platform"/>
            <consortium name="The Broad Institute Genome Sequencing Center for Infectious Disease"/>
            <person name="Wu L."/>
            <person name="Ma J."/>
        </authorList>
    </citation>
    <scope>NUCLEOTIDE SEQUENCE [LARGE SCALE GENOMIC DNA]</scope>
    <source>
        <strain evidence="3 4">JCM 15608</strain>
    </source>
</reference>
<dbReference type="CDD" id="cd06558">
    <property type="entry name" value="crotonase-like"/>
    <property type="match status" value="1"/>
</dbReference>
<dbReference type="Gene3D" id="1.10.12.10">
    <property type="entry name" value="Lyase 2-enoyl-coa Hydratase, Chain A, domain 2"/>
    <property type="match status" value="1"/>
</dbReference>
<dbReference type="InterPro" id="IPR001753">
    <property type="entry name" value="Enoyl-CoA_hydra/iso"/>
</dbReference>
<comment type="similarity">
    <text evidence="1 2">Belongs to the enoyl-CoA hydratase/isomerase family.</text>
</comment>
<comment type="caution">
    <text evidence="3">The sequence shown here is derived from an EMBL/GenBank/DDBJ whole genome shotgun (WGS) entry which is preliminary data.</text>
</comment>
<protein>
    <submittedName>
        <fullName evidence="3">Crotonase/enoyl-CoA hydratase family protein</fullName>
    </submittedName>
</protein>
<accession>A0ABN1L675</accession>
<evidence type="ECO:0000313" key="4">
    <source>
        <dbReference type="Proteomes" id="UP001500021"/>
    </source>
</evidence>
<dbReference type="Gene3D" id="3.90.226.10">
    <property type="entry name" value="2-enoyl-CoA Hydratase, Chain A, domain 1"/>
    <property type="match status" value="1"/>
</dbReference>
<evidence type="ECO:0000256" key="1">
    <source>
        <dbReference type="ARBA" id="ARBA00005254"/>
    </source>
</evidence>
<dbReference type="InterPro" id="IPR014748">
    <property type="entry name" value="Enoyl-CoA_hydra_C"/>
</dbReference>
<dbReference type="Pfam" id="PF00378">
    <property type="entry name" value="ECH_1"/>
    <property type="match status" value="1"/>
</dbReference>
<dbReference type="RefSeq" id="WP_343816771.1">
    <property type="nucleotide sequence ID" value="NZ_BAAAFA010000004.1"/>
</dbReference>
<name>A0ABN1L675_9GAMM</name>
<dbReference type="InterPro" id="IPR018376">
    <property type="entry name" value="Enoyl-CoA_hyd/isom_CS"/>
</dbReference>
<proteinExistence type="inferred from homology"/>
<dbReference type="PROSITE" id="PS00166">
    <property type="entry name" value="ENOYL_COA_HYDRATASE"/>
    <property type="match status" value="1"/>
</dbReference>
<evidence type="ECO:0000256" key="2">
    <source>
        <dbReference type="RuleBase" id="RU003707"/>
    </source>
</evidence>
<dbReference type="InterPro" id="IPR029045">
    <property type="entry name" value="ClpP/crotonase-like_dom_sf"/>
</dbReference>
<dbReference type="InterPro" id="IPR045002">
    <property type="entry name" value="Ech1-like"/>
</dbReference>
<dbReference type="PANTHER" id="PTHR43149">
    <property type="entry name" value="ENOYL-COA HYDRATASE"/>
    <property type="match status" value="1"/>
</dbReference>
<sequence length="267" mass="29206">MPTFQFLTLTLINRVLHLQLARPEKANAMNKVMWFEIGEVYRWITTQNNIHAVVLSGKGKQFSSGADINFLLQVMESAENFQGDKTEHLRLAILNMQQSFSAIAECPVPTIAAIHGVCVGGAIDLISACDIRLASYRSYFSIMETQLGIPADMGTLQRLHSNLSNGQLRELAFTSAIFSGRKAKQWGLVNNIYFTRKGLMKAAFKLANTIAELPSYAVQATKCSLNVNTNAIVAEGLDTIATINAELLPSPAATSQIAALKTKLKKS</sequence>
<keyword evidence="4" id="KW-1185">Reference proteome</keyword>
<gene>
    <name evidence="3" type="ORF">GCM10009111_15330</name>
</gene>
<dbReference type="EMBL" id="BAAAFA010000004">
    <property type="protein sequence ID" value="GAA0816083.1"/>
    <property type="molecule type" value="Genomic_DNA"/>
</dbReference>
<dbReference type="Proteomes" id="UP001500021">
    <property type="component" value="Unassembled WGS sequence"/>
</dbReference>